<dbReference type="InterPro" id="IPR011009">
    <property type="entry name" value="Kinase-like_dom_sf"/>
</dbReference>
<keyword evidence="12" id="KW-0675">Receptor</keyword>
<comment type="caution">
    <text evidence="19">The sequence shown here is derived from an EMBL/GenBank/DDBJ whole genome shotgun (WGS) entry which is preliminary data.</text>
</comment>
<organism evidence="19 20">
    <name type="scientific">Apium graveolens</name>
    <name type="common">Celery</name>
    <dbReference type="NCBI Taxonomy" id="4045"/>
    <lineage>
        <taxon>Eukaryota</taxon>
        <taxon>Viridiplantae</taxon>
        <taxon>Streptophyta</taxon>
        <taxon>Embryophyta</taxon>
        <taxon>Tracheophyta</taxon>
        <taxon>Spermatophyta</taxon>
        <taxon>Magnoliopsida</taxon>
        <taxon>eudicotyledons</taxon>
        <taxon>Gunneridae</taxon>
        <taxon>Pentapetalae</taxon>
        <taxon>asterids</taxon>
        <taxon>campanulids</taxon>
        <taxon>Apiales</taxon>
        <taxon>Apiaceae</taxon>
        <taxon>Apioideae</taxon>
        <taxon>apioid superclade</taxon>
        <taxon>Apieae</taxon>
        <taxon>Apium</taxon>
    </lineage>
</organism>
<keyword evidence="10 17" id="KW-1133">Transmembrane helix</keyword>
<evidence type="ECO:0000313" key="19">
    <source>
        <dbReference type="EMBL" id="KAF1002446.1"/>
    </source>
</evidence>
<evidence type="ECO:0000256" key="1">
    <source>
        <dbReference type="ARBA" id="ARBA00004479"/>
    </source>
</evidence>
<dbReference type="PROSITE" id="PS00107">
    <property type="entry name" value="PROTEIN_KINASE_ATP"/>
    <property type="match status" value="1"/>
</dbReference>
<dbReference type="InterPro" id="IPR000719">
    <property type="entry name" value="Prot_kinase_dom"/>
</dbReference>
<evidence type="ECO:0000256" key="8">
    <source>
        <dbReference type="ARBA" id="ARBA00022777"/>
    </source>
</evidence>
<evidence type="ECO:0000256" key="5">
    <source>
        <dbReference type="ARBA" id="ARBA00022692"/>
    </source>
</evidence>
<keyword evidence="6" id="KW-0732">Signal</keyword>
<protein>
    <recommendedName>
        <fullName evidence="2">non-specific serine/threonine protein kinase</fullName>
        <ecNumber evidence="2">2.7.11.1</ecNumber>
    </recommendedName>
</protein>
<evidence type="ECO:0000256" key="14">
    <source>
        <dbReference type="ARBA" id="ARBA00047899"/>
    </source>
</evidence>
<dbReference type="PROSITE" id="PS50011">
    <property type="entry name" value="PROTEIN_KINASE_DOM"/>
    <property type="match status" value="1"/>
</dbReference>
<dbReference type="InterPro" id="IPR043891">
    <property type="entry name" value="SPARK"/>
</dbReference>
<reference evidence="19" key="1">
    <citation type="submission" date="2020-01" db="EMBL/GenBank/DDBJ databases">
        <title>The Celery Genome Sequence Reveals Sequential Paleo-tetraploidization, Resistance Gene Elimination, Karyotype Evolution, and Functional Innovation in Apiales.</title>
        <authorList>
            <person name="Song X."/>
        </authorList>
    </citation>
    <scope>NUCLEOTIDE SEQUENCE</scope>
    <source>
        <tissue evidence="19">Leaf</tissue>
    </source>
</reference>
<evidence type="ECO:0000256" key="7">
    <source>
        <dbReference type="ARBA" id="ARBA00022741"/>
    </source>
</evidence>
<evidence type="ECO:0000256" key="13">
    <source>
        <dbReference type="ARBA" id="ARBA00023180"/>
    </source>
</evidence>
<keyword evidence="8" id="KW-0418">Kinase</keyword>
<keyword evidence="4" id="KW-0808">Transferase</keyword>
<comment type="catalytic activity">
    <reaction evidence="15">
        <text>L-seryl-[protein] + ATP = O-phospho-L-seryl-[protein] + ADP + H(+)</text>
        <dbReference type="Rhea" id="RHEA:17989"/>
        <dbReference type="Rhea" id="RHEA-COMP:9863"/>
        <dbReference type="Rhea" id="RHEA-COMP:11604"/>
        <dbReference type="ChEBI" id="CHEBI:15378"/>
        <dbReference type="ChEBI" id="CHEBI:29999"/>
        <dbReference type="ChEBI" id="CHEBI:30616"/>
        <dbReference type="ChEBI" id="CHEBI:83421"/>
        <dbReference type="ChEBI" id="CHEBI:456216"/>
        <dbReference type="EC" id="2.7.11.1"/>
    </reaction>
</comment>
<evidence type="ECO:0000256" key="16">
    <source>
        <dbReference type="PROSITE-ProRule" id="PRU10141"/>
    </source>
</evidence>
<keyword evidence="7 16" id="KW-0547">Nucleotide-binding</keyword>
<evidence type="ECO:0000256" key="17">
    <source>
        <dbReference type="SAM" id="Phobius"/>
    </source>
</evidence>
<evidence type="ECO:0000256" key="10">
    <source>
        <dbReference type="ARBA" id="ARBA00022989"/>
    </source>
</evidence>
<evidence type="ECO:0000259" key="18">
    <source>
        <dbReference type="PROSITE" id="PS50011"/>
    </source>
</evidence>
<keyword evidence="20" id="KW-1185">Reference proteome</keyword>
<evidence type="ECO:0000256" key="4">
    <source>
        <dbReference type="ARBA" id="ARBA00022679"/>
    </source>
</evidence>
<proteinExistence type="predicted"/>
<dbReference type="Gene3D" id="3.30.200.20">
    <property type="entry name" value="Phosphorylase Kinase, domain 1"/>
    <property type="match status" value="1"/>
</dbReference>
<keyword evidence="5 17" id="KW-0812">Transmembrane</keyword>
<evidence type="ECO:0000256" key="2">
    <source>
        <dbReference type="ARBA" id="ARBA00012513"/>
    </source>
</evidence>
<feature type="domain" description="Protein kinase" evidence="18">
    <location>
        <begin position="305"/>
        <end position="582"/>
    </location>
</feature>
<keyword evidence="9 16" id="KW-0067">ATP-binding</keyword>
<dbReference type="GO" id="GO:0016020">
    <property type="term" value="C:membrane"/>
    <property type="evidence" value="ECO:0007669"/>
    <property type="project" value="UniProtKB-SubCell"/>
</dbReference>
<dbReference type="SUPFAM" id="SSF56112">
    <property type="entry name" value="Protein kinase-like (PK-like)"/>
    <property type="match status" value="1"/>
</dbReference>
<feature type="transmembrane region" description="Helical" evidence="17">
    <location>
        <begin position="7"/>
        <end position="26"/>
    </location>
</feature>
<dbReference type="FunFam" id="3.30.200.20:FF:000390">
    <property type="entry name" value="probable LRR receptor-like serine/threonine-protein kinase RKF3"/>
    <property type="match status" value="1"/>
</dbReference>
<keyword evidence="13" id="KW-0325">Glycoprotein</keyword>
<dbReference type="PANTHER" id="PTHR47989">
    <property type="entry name" value="OS01G0750732 PROTEIN"/>
    <property type="match status" value="1"/>
</dbReference>
<feature type="binding site" evidence="16">
    <location>
        <position position="333"/>
    </location>
    <ligand>
        <name>ATP</name>
        <dbReference type="ChEBI" id="CHEBI:30616"/>
    </ligand>
</feature>
<evidence type="ECO:0000256" key="15">
    <source>
        <dbReference type="ARBA" id="ARBA00048679"/>
    </source>
</evidence>
<sequence length="582" mass="64710">MIINLKLAIPVISMFIFFFVLNLKFVSSQSTNTTVNCPLDFSILSRLSEAFRNSKDPVSQCKLILQGIRLVQSDYLRHTNSFVVSTSFTESCWQSLQSVFNEYPNNFNIQSTCSFQTRFITQGCHNITTKGQYESRNSQSTLNNVMKACKKSLQNRNSCAECSLATSGLGPSDSREALPSDVIGWKVYYESDCVGYKWMYAAAFGNLYGPTDRHTADCLLALTFDRAKSDKKCRKTIIFVFLAFGFLVLVMAFVGFLCLWRYKLDMHKRQIKILDCSPSDLDTIGGDTTLIKFSFSEVQKATSNFSVSNMIGRGQYGNVFKGVLPDGTEVAVKRFKNCSAAGDATFAHEVEVIASVLHVNLVALRGYCIAMTKFEGCQRIIVCDLMKNGSLHDHLFGLAKKKLSWAIRQKIALGTAKGLAYLHYGAQPAIIHRDIKGCNILLDDDFEPKVTDFGLAKFAPEGVSHMSTGVAGTMGYVAPEYSLYGKLTERSDVYSYGVVLLEVLSGKKAVLQDRDDEHTLLADWGWSLVKMGRALDIVEVGIPELGPPEVTEKYVLLAVLCCHPQLYARPTMDQVVNILDSM</sequence>
<keyword evidence="11 17" id="KW-0472">Membrane</keyword>
<dbReference type="PROSITE" id="PS00108">
    <property type="entry name" value="PROTEIN_KINASE_ST"/>
    <property type="match status" value="1"/>
</dbReference>
<dbReference type="Proteomes" id="UP000593563">
    <property type="component" value="Unassembled WGS sequence"/>
</dbReference>
<dbReference type="PANTHER" id="PTHR47989:SF62">
    <property type="entry name" value="OS05G0423500 PROTEIN"/>
    <property type="match status" value="1"/>
</dbReference>
<evidence type="ECO:0000256" key="11">
    <source>
        <dbReference type="ARBA" id="ARBA00023136"/>
    </source>
</evidence>
<name>A0A6L5B9M0_APIGR</name>
<dbReference type="InterPro" id="IPR017441">
    <property type="entry name" value="Protein_kinase_ATP_BS"/>
</dbReference>
<dbReference type="EMBL" id="WRXP01001167">
    <property type="protein sequence ID" value="KAF1002446.1"/>
    <property type="molecule type" value="Genomic_DNA"/>
</dbReference>
<dbReference type="GO" id="GO:0004674">
    <property type="term" value="F:protein serine/threonine kinase activity"/>
    <property type="evidence" value="ECO:0007669"/>
    <property type="project" value="UniProtKB-KW"/>
</dbReference>
<gene>
    <name evidence="19" type="ORF">AG4045_018325</name>
</gene>
<keyword evidence="3" id="KW-0723">Serine/threonine-protein kinase</keyword>
<feature type="transmembrane region" description="Helical" evidence="17">
    <location>
        <begin position="237"/>
        <end position="260"/>
    </location>
</feature>
<evidence type="ECO:0000256" key="9">
    <source>
        <dbReference type="ARBA" id="ARBA00022840"/>
    </source>
</evidence>
<dbReference type="AlphaFoldDB" id="A0A6L5B9M0"/>
<dbReference type="Pfam" id="PF00069">
    <property type="entry name" value="Pkinase"/>
    <property type="match status" value="1"/>
</dbReference>
<dbReference type="FunFam" id="1.10.510.10:FF:000287">
    <property type="entry name" value="probable LRR receptor-like serine/threonine-protein kinase RKF3"/>
    <property type="match status" value="1"/>
</dbReference>
<dbReference type="Gene3D" id="1.10.510.10">
    <property type="entry name" value="Transferase(Phosphotransferase) domain 1"/>
    <property type="match status" value="1"/>
</dbReference>
<evidence type="ECO:0000313" key="20">
    <source>
        <dbReference type="Proteomes" id="UP000593563"/>
    </source>
</evidence>
<dbReference type="InterPro" id="IPR008271">
    <property type="entry name" value="Ser/Thr_kinase_AS"/>
</dbReference>
<evidence type="ECO:0000256" key="3">
    <source>
        <dbReference type="ARBA" id="ARBA00022527"/>
    </source>
</evidence>
<comment type="catalytic activity">
    <reaction evidence="14">
        <text>L-threonyl-[protein] + ATP = O-phospho-L-threonyl-[protein] + ADP + H(+)</text>
        <dbReference type="Rhea" id="RHEA:46608"/>
        <dbReference type="Rhea" id="RHEA-COMP:11060"/>
        <dbReference type="Rhea" id="RHEA-COMP:11605"/>
        <dbReference type="ChEBI" id="CHEBI:15378"/>
        <dbReference type="ChEBI" id="CHEBI:30013"/>
        <dbReference type="ChEBI" id="CHEBI:30616"/>
        <dbReference type="ChEBI" id="CHEBI:61977"/>
        <dbReference type="ChEBI" id="CHEBI:456216"/>
        <dbReference type="EC" id="2.7.11.1"/>
    </reaction>
</comment>
<accession>A0A6L5B9M0</accession>
<dbReference type="GO" id="GO:0005524">
    <property type="term" value="F:ATP binding"/>
    <property type="evidence" value="ECO:0007669"/>
    <property type="project" value="UniProtKB-UniRule"/>
</dbReference>
<evidence type="ECO:0000256" key="12">
    <source>
        <dbReference type="ARBA" id="ARBA00023170"/>
    </source>
</evidence>
<evidence type="ECO:0000256" key="6">
    <source>
        <dbReference type="ARBA" id="ARBA00022729"/>
    </source>
</evidence>
<dbReference type="Pfam" id="PF19160">
    <property type="entry name" value="SPARK"/>
    <property type="match status" value="1"/>
</dbReference>
<dbReference type="EC" id="2.7.11.1" evidence="2"/>
<comment type="subcellular location">
    <subcellularLocation>
        <location evidence="1">Membrane</location>
        <topology evidence="1">Single-pass type I membrane protein</topology>
    </subcellularLocation>
</comment>
<dbReference type="SMART" id="SM00220">
    <property type="entry name" value="S_TKc"/>
    <property type="match status" value="1"/>
</dbReference>
<dbReference type="CDD" id="cd14066">
    <property type="entry name" value="STKc_IRAK"/>
    <property type="match status" value="1"/>
</dbReference>